<gene>
    <name evidence="1" type="primary">CA050</name>
</gene>
<proteinExistence type="evidence at transcript level"/>
<reference evidence="1" key="1">
    <citation type="submission" date="2009-03" db="EMBL/GenBank/DDBJ databases">
        <title>Caligus clemensi ESTs and full-length cDNAs.</title>
        <authorList>
            <person name="Yasuike M."/>
            <person name="von Schalburg K."/>
            <person name="Cooper G."/>
            <person name="Leong J."/>
            <person name="Jones S.R.M."/>
            <person name="Koop B.F."/>
        </authorList>
    </citation>
    <scope>NUCLEOTIDE SEQUENCE</scope>
    <source>
        <tissue evidence="1">Whole</tissue>
    </source>
</reference>
<evidence type="ECO:0000313" key="1">
    <source>
        <dbReference type="EMBL" id="ACO15459.1"/>
    </source>
</evidence>
<dbReference type="PANTHER" id="PTHR14553">
    <property type="entry name" value="UNCHARACTERIZED PROTEIN C1ORF50"/>
    <property type="match status" value="1"/>
</dbReference>
<dbReference type="Pfam" id="PF10504">
    <property type="entry name" value="DUF2452"/>
    <property type="match status" value="1"/>
</dbReference>
<sequence>MEDDRGFVKAELVLLDESRPNFQKEVNLVERNTSPDGFALVDPDRSGKKTQFDLVDLASEIQKADEFTIATAGSKLSVIVEQMKFLQQQARKVLEDSNRNKQLNHIACNFKKVPGKVYYVYKKPSGQEYISMLSPDEWGSKCPEHLGAYKLESDMTWTPIDKVQQRQNDYKMINQLLSSDHQPHLQIM</sequence>
<protein>
    <submittedName>
        <fullName evidence="1">C1orf50</fullName>
    </submittedName>
</protein>
<name>C1C2F6_CALCM</name>
<dbReference type="PANTHER" id="PTHR14553:SF1">
    <property type="entry name" value="SIMILAR TO CHROMOSOME 1 OPEN READING FRAME 50"/>
    <property type="match status" value="1"/>
</dbReference>
<accession>C1C2F6</accession>
<organism evidence="1">
    <name type="scientific">Caligus clemensi</name>
    <name type="common">Sea louse</name>
    <dbReference type="NCBI Taxonomy" id="344056"/>
    <lineage>
        <taxon>Eukaryota</taxon>
        <taxon>Metazoa</taxon>
        <taxon>Ecdysozoa</taxon>
        <taxon>Arthropoda</taxon>
        <taxon>Crustacea</taxon>
        <taxon>Multicrustacea</taxon>
        <taxon>Hexanauplia</taxon>
        <taxon>Copepoda</taxon>
        <taxon>Siphonostomatoida</taxon>
        <taxon>Caligidae</taxon>
        <taxon>Caligus</taxon>
    </lineage>
</organism>
<dbReference type="AlphaFoldDB" id="C1C2F6"/>
<dbReference type="EMBL" id="BT081035">
    <property type="protein sequence ID" value="ACO15459.1"/>
    <property type="molecule type" value="mRNA"/>
</dbReference>
<dbReference type="InterPro" id="IPR019534">
    <property type="entry name" value="DUF2452"/>
</dbReference>